<dbReference type="EMBL" id="AAXW01000003">
    <property type="protein sequence ID" value="EAZ93162.1"/>
    <property type="molecule type" value="Genomic_DNA"/>
</dbReference>
<keyword evidence="3" id="KW-1185">Reference proteome</keyword>
<dbReference type="AlphaFoldDB" id="A3IKH3"/>
<sequence>MVQTNNSSQPKSSSNPNEIPDRQITEPSEPNTIPPGVSDRNTRMGATIESNEYRLASGENTTAGDPDAMTEQAKVVGEEAIGGDTPTPDQNNVDDIGDATGVNFAPAEPVEVFDEMQQRDSDRFELDPNSKES</sequence>
<feature type="region of interest" description="Disordered" evidence="1">
    <location>
        <begin position="114"/>
        <end position="133"/>
    </location>
</feature>
<feature type="compositionally biased region" description="Low complexity" evidence="1">
    <location>
        <begin position="1"/>
        <end position="17"/>
    </location>
</feature>
<feature type="region of interest" description="Disordered" evidence="1">
    <location>
        <begin position="1"/>
        <end position="102"/>
    </location>
</feature>
<name>A3IKH3_9CHRO</name>
<dbReference type="OrthoDB" id="574580at2"/>
<dbReference type="Proteomes" id="UP000003781">
    <property type="component" value="Unassembled WGS sequence"/>
</dbReference>
<evidence type="ECO:0000256" key="1">
    <source>
        <dbReference type="SAM" id="MobiDB-lite"/>
    </source>
</evidence>
<proteinExistence type="predicted"/>
<feature type="compositionally biased region" description="Basic and acidic residues" evidence="1">
    <location>
        <begin position="116"/>
        <end position="133"/>
    </location>
</feature>
<dbReference type="RefSeq" id="WP_008273832.1">
    <property type="nucleotide sequence ID" value="NZ_AAXW01000003.1"/>
</dbReference>
<organism evidence="2 3">
    <name type="scientific">Crocosphaera chwakensis CCY0110</name>
    <dbReference type="NCBI Taxonomy" id="391612"/>
    <lineage>
        <taxon>Bacteria</taxon>
        <taxon>Bacillati</taxon>
        <taxon>Cyanobacteriota</taxon>
        <taxon>Cyanophyceae</taxon>
        <taxon>Oscillatoriophycideae</taxon>
        <taxon>Chroococcales</taxon>
        <taxon>Aphanothecaceae</taxon>
        <taxon>Crocosphaera</taxon>
        <taxon>Crocosphaera chwakensis</taxon>
    </lineage>
</organism>
<gene>
    <name evidence="2" type="ORF">CY0110_03799</name>
</gene>
<dbReference type="InterPro" id="IPR046298">
    <property type="entry name" value="DUF6335"/>
</dbReference>
<protein>
    <submittedName>
        <fullName evidence="2">Uncharacterized protein</fullName>
    </submittedName>
</protein>
<comment type="caution">
    <text evidence="2">The sequence shown here is derived from an EMBL/GenBank/DDBJ whole genome shotgun (WGS) entry which is preliminary data.</text>
</comment>
<accession>A3IKH3</accession>
<dbReference type="Pfam" id="PF19861">
    <property type="entry name" value="DUF6335"/>
    <property type="match status" value="1"/>
</dbReference>
<dbReference type="eggNOG" id="ENOG50337ZW">
    <property type="taxonomic scope" value="Bacteria"/>
</dbReference>
<evidence type="ECO:0000313" key="3">
    <source>
        <dbReference type="Proteomes" id="UP000003781"/>
    </source>
</evidence>
<reference evidence="2 3" key="1">
    <citation type="submission" date="2007-03" db="EMBL/GenBank/DDBJ databases">
        <authorList>
            <person name="Stal L."/>
            <person name="Ferriera S."/>
            <person name="Johnson J."/>
            <person name="Kravitz S."/>
            <person name="Beeson K."/>
            <person name="Sutton G."/>
            <person name="Rogers Y.-H."/>
            <person name="Friedman R."/>
            <person name="Frazier M."/>
            <person name="Venter J.C."/>
        </authorList>
    </citation>
    <scope>NUCLEOTIDE SEQUENCE [LARGE SCALE GENOMIC DNA]</scope>
    <source>
        <strain evidence="2 3">CCY0110</strain>
    </source>
</reference>
<evidence type="ECO:0000313" key="2">
    <source>
        <dbReference type="EMBL" id="EAZ93162.1"/>
    </source>
</evidence>